<dbReference type="EMBL" id="JAPDPJ010000084">
    <property type="protein sequence ID" value="MCW3789148.1"/>
    <property type="molecule type" value="Genomic_DNA"/>
</dbReference>
<dbReference type="Proteomes" id="UP001209229">
    <property type="component" value="Unassembled WGS sequence"/>
</dbReference>
<dbReference type="GO" id="GO:0005524">
    <property type="term" value="F:ATP binding"/>
    <property type="evidence" value="ECO:0007669"/>
    <property type="project" value="UniProtKB-UniRule"/>
</dbReference>
<evidence type="ECO:0000256" key="10">
    <source>
        <dbReference type="ARBA" id="ARBA00030585"/>
    </source>
</evidence>
<dbReference type="NCBIfam" id="NF002688">
    <property type="entry name" value="PRK02471.1"/>
    <property type="match status" value="1"/>
</dbReference>
<evidence type="ECO:0000256" key="12">
    <source>
        <dbReference type="ARBA" id="ARBA00048819"/>
    </source>
</evidence>
<evidence type="ECO:0000313" key="17">
    <source>
        <dbReference type="Proteomes" id="UP001209229"/>
    </source>
</evidence>
<proteinExistence type="inferred from homology"/>
<feature type="domain" description="ATP-grasp" evidence="15">
    <location>
        <begin position="507"/>
        <end position="763"/>
    </location>
</feature>
<evidence type="ECO:0000256" key="13">
    <source>
        <dbReference type="PROSITE-ProRule" id="PRU00409"/>
    </source>
</evidence>
<dbReference type="PANTHER" id="PTHR38761">
    <property type="entry name" value="GLUTAMATE--CYSTEINE LIGASE"/>
    <property type="match status" value="1"/>
</dbReference>
<dbReference type="InterPro" id="IPR020561">
    <property type="entry name" value="PRibGlycinamid_synth_ATP-grasp"/>
</dbReference>
<comment type="caution">
    <text evidence="16">The sequence shown here is derived from an EMBL/GenBank/DDBJ whole genome shotgun (WGS) entry which is preliminary data.</text>
</comment>
<dbReference type="PANTHER" id="PTHR38761:SF1">
    <property type="entry name" value="GLUTAMATE--CYSTEINE LIGASE"/>
    <property type="match status" value="1"/>
</dbReference>
<keyword evidence="9" id="KW-0511">Multifunctional enzyme</keyword>
<organism evidence="16 17">
    <name type="scientific">Plebeiibacterium sediminum</name>
    <dbReference type="NCBI Taxonomy" id="2992112"/>
    <lineage>
        <taxon>Bacteria</taxon>
        <taxon>Pseudomonadati</taxon>
        <taxon>Bacteroidota</taxon>
        <taxon>Bacteroidia</taxon>
        <taxon>Marinilabiliales</taxon>
        <taxon>Marinilabiliaceae</taxon>
        <taxon>Plebeiibacterium</taxon>
    </lineage>
</organism>
<evidence type="ECO:0000256" key="14">
    <source>
        <dbReference type="RuleBase" id="RU003544"/>
    </source>
</evidence>
<evidence type="ECO:0000256" key="7">
    <source>
        <dbReference type="ARBA" id="ARBA00022741"/>
    </source>
</evidence>
<dbReference type="PROSITE" id="PS50975">
    <property type="entry name" value="ATP_GRASP"/>
    <property type="match status" value="1"/>
</dbReference>
<keyword evidence="17" id="KW-1185">Reference proteome</keyword>
<evidence type="ECO:0000256" key="5">
    <source>
        <dbReference type="ARBA" id="ARBA00022598"/>
    </source>
</evidence>
<evidence type="ECO:0000256" key="2">
    <source>
        <dbReference type="ARBA" id="ARBA00008772"/>
    </source>
</evidence>
<sequence length="764" mass="87664">MLEPLKINSKDIKGEIWLSGQFGLEKENVRVNENGRLALTKHPIAFEDRSTHPYITTDFSESQIEMITPPCNSIHSALQHLDAIQHVVLNELKDEYLWPQSLPPELPEENQIPIAEFANDAAQNDYRELLAIKYGKTKQMISGLHFNFSFNERLIGELYNAQKSELSLEEFRNAVYLKTVRQLLRNRWIYVLLYGFSPISVSDQQFHCEPNSSSVDTFNNRLSIRNSCYGYKNHEEIFPDYTSLMSYCLSLETLIKNGRLASQKELYAPVRIKFDENGTRISHIEIRFLDINPLVSTGVSKEQLHLLHLIILAGLIVHEETESSKHNWQEIADRNHNTVALNGLNPDIKILTAQNTKMNAWQSAMQQLDTIENLLKKLQVIAPEYLESLSSIKKQLVNPYTRDVHALLSSIKDEGMTEFHMRKAKEYSRIQQLNSFCLKGFEDMELSTQLILSESIKRGISFNILDRSENFIRLQKGNIIHNIQQATKTSLDNYATILSMENKLVTKQLLNENNISVPFGYSYDSEQEAYVSYYSFNKKPVVIKPKQTNFGKGITILKDEYSELEFQVAIQNAFSYDASIIIEEYISGKEFRFLIINDDITGILFRKPAHVIGDGKHSTDKLIELKNQNPLRGTGYRSPLEKIKTDDETIHILKNQGRSLEYIPELNETVYLRYNSNISTGGDSFDYTDKIHDSYKQIALKAAQSIGTKITGLDMIIKDYTLQATECNYSIIELNYNPAIHIHCYPYAGKNRMAQTKVLDALGF</sequence>
<dbReference type="SUPFAM" id="SSF56059">
    <property type="entry name" value="Glutathione synthetase ATP-binding domain-like"/>
    <property type="match status" value="1"/>
</dbReference>
<dbReference type="GO" id="GO:0004357">
    <property type="term" value="F:glutamate-cysteine ligase activity"/>
    <property type="evidence" value="ECO:0007669"/>
    <property type="project" value="UniProtKB-EC"/>
</dbReference>
<evidence type="ECO:0000256" key="8">
    <source>
        <dbReference type="ARBA" id="ARBA00022840"/>
    </source>
</evidence>
<comment type="pathway">
    <text evidence="1">Sulfur metabolism; glutathione biosynthesis; glutathione from L-cysteine and L-glutamate: step 1/2.</text>
</comment>
<reference evidence="16" key="1">
    <citation type="submission" date="2022-10" db="EMBL/GenBank/DDBJ databases">
        <authorList>
            <person name="Yu W.X."/>
        </authorList>
    </citation>
    <scope>NUCLEOTIDE SEQUENCE</scope>
    <source>
        <strain evidence="16">AAT</strain>
    </source>
</reference>
<evidence type="ECO:0000256" key="9">
    <source>
        <dbReference type="ARBA" id="ARBA00023268"/>
    </source>
</evidence>
<keyword evidence="7 13" id="KW-0547">Nucleotide-binding</keyword>
<keyword evidence="6 14" id="KW-0317">Glutathione biosynthesis</keyword>
<dbReference type="InterPro" id="IPR007370">
    <property type="entry name" value="Glu_cys_ligase"/>
</dbReference>
<evidence type="ECO:0000256" key="11">
    <source>
        <dbReference type="ARBA" id="ARBA00032122"/>
    </source>
</evidence>
<evidence type="ECO:0000256" key="4">
    <source>
        <dbReference type="ARBA" id="ARBA00014618"/>
    </source>
</evidence>
<dbReference type="InterPro" id="IPR006334">
    <property type="entry name" value="Glut_cys_ligase"/>
</dbReference>
<accession>A0AAE3SH41</accession>
<dbReference type="Gene3D" id="3.30.470.20">
    <property type="entry name" value="ATP-grasp fold, B domain"/>
    <property type="match status" value="2"/>
</dbReference>
<dbReference type="EC" id="6.3.2.2" evidence="3"/>
<dbReference type="AlphaFoldDB" id="A0AAE3SH41"/>
<evidence type="ECO:0000256" key="3">
    <source>
        <dbReference type="ARBA" id="ARBA00012220"/>
    </source>
</evidence>
<dbReference type="InterPro" id="IPR014746">
    <property type="entry name" value="Gln_synth/guanido_kin_cat_dom"/>
</dbReference>
<evidence type="ECO:0000256" key="1">
    <source>
        <dbReference type="ARBA" id="ARBA00005006"/>
    </source>
</evidence>
<dbReference type="Gene3D" id="3.30.590.20">
    <property type="match status" value="1"/>
</dbReference>
<dbReference type="RefSeq" id="WP_301192705.1">
    <property type="nucleotide sequence ID" value="NZ_JAPDPJ010000084.1"/>
</dbReference>
<comment type="catalytic activity">
    <reaction evidence="12">
        <text>L-cysteine + L-glutamate + ATP = gamma-L-glutamyl-L-cysteine + ADP + phosphate + H(+)</text>
        <dbReference type="Rhea" id="RHEA:13285"/>
        <dbReference type="ChEBI" id="CHEBI:15378"/>
        <dbReference type="ChEBI" id="CHEBI:29985"/>
        <dbReference type="ChEBI" id="CHEBI:30616"/>
        <dbReference type="ChEBI" id="CHEBI:35235"/>
        <dbReference type="ChEBI" id="CHEBI:43474"/>
        <dbReference type="ChEBI" id="CHEBI:58173"/>
        <dbReference type="ChEBI" id="CHEBI:456216"/>
        <dbReference type="EC" id="6.3.2.2"/>
    </reaction>
</comment>
<keyword evidence="8 13" id="KW-0067">ATP-binding</keyword>
<dbReference type="GO" id="GO:0006750">
    <property type="term" value="P:glutathione biosynthetic process"/>
    <property type="evidence" value="ECO:0007669"/>
    <property type="project" value="UniProtKB-KW"/>
</dbReference>
<dbReference type="Pfam" id="PF18419">
    <property type="entry name" value="ATP-grasp_6"/>
    <property type="match status" value="1"/>
</dbReference>
<evidence type="ECO:0000313" key="16">
    <source>
        <dbReference type="EMBL" id="MCW3789148.1"/>
    </source>
</evidence>
<name>A0AAE3SH41_9BACT</name>
<dbReference type="GO" id="GO:0005829">
    <property type="term" value="C:cytosol"/>
    <property type="evidence" value="ECO:0007669"/>
    <property type="project" value="TreeGrafter"/>
</dbReference>
<dbReference type="InterPro" id="IPR011761">
    <property type="entry name" value="ATP-grasp"/>
</dbReference>
<dbReference type="Pfam" id="PF01071">
    <property type="entry name" value="GARS_A"/>
    <property type="match status" value="1"/>
</dbReference>
<dbReference type="SUPFAM" id="SSF55931">
    <property type="entry name" value="Glutamine synthetase/guanido kinase"/>
    <property type="match status" value="1"/>
</dbReference>
<comment type="similarity">
    <text evidence="2">Belongs to the glutamate--cysteine ligase type 1 family. Type 1 subfamily.</text>
</comment>
<protein>
    <recommendedName>
        <fullName evidence="4">Glutamate--cysteine ligase</fullName>
        <ecNumber evidence="3">6.3.2.2</ecNumber>
    </recommendedName>
    <alternativeName>
        <fullName evidence="11">Gamma-ECS</fullName>
    </alternativeName>
    <alternativeName>
        <fullName evidence="10">Gamma-glutamylcysteine synthetase</fullName>
    </alternativeName>
</protein>
<evidence type="ECO:0000256" key="6">
    <source>
        <dbReference type="ARBA" id="ARBA00022684"/>
    </source>
</evidence>
<evidence type="ECO:0000259" key="15">
    <source>
        <dbReference type="PROSITE" id="PS50975"/>
    </source>
</evidence>
<dbReference type="Pfam" id="PF04262">
    <property type="entry name" value="Glu_cys_ligase"/>
    <property type="match status" value="2"/>
</dbReference>
<dbReference type="GO" id="GO:0046872">
    <property type="term" value="F:metal ion binding"/>
    <property type="evidence" value="ECO:0007669"/>
    <property type="project" value="InterPro"/>
</dbReference>
<keyword evidence="5 14" id="KW-0436">Ligase</keyword>
<gene>
    <name evidence="16" type="primary">gshAB</name>
    <name evidence="16" type="ORF">OM075_21965</name>
</gene>
<dbReference type="InterPro" id="IPR040657">
    <property type="entry name" value="GshAB_ATP-grasp"/>
</dbReference>